<comment type="caution">
    <text evidence="4">The sequence shown here is derived from an EMBL/GenBank/DDBJ whole genome shotgun (WGS) entry which is preliminary data.</text>
</comment>
<dbReference type="NCBIfam" id="TIGR00230">
    <property type="entry name" value="sfsA"/>
    <property type="match status" value="1"/>
</dbReference>
<proteinExistence type="inferred from homology"/>
<dbReference type="AlphaFoldDB" id="A0A9D2L5N8"/>
<organism evidence="4 5">
    <name type="scientific">Candidatus Enterocloster faecavium</name>
    <dbReference type="NCBI Taxonomy" id="2838560"/>
    <lineage>
        <taxon>Bacteria</taxon>
        <taxon>Bacillati</taxon>
        <taxon>Bacillota</taxon>
        <taxon>Clostridia</taxon>
        <taxon>Lachnospirales</taxon>
        <taxon>Lachnospiraceae</taxon>
        <taxon>Enterocloster</taxon>
    </lineage>
</organism>
<protein>
    <recommendedName>
        <fullName evidence="1">Sugar fermentation stimulation protein homolog</fullName>
    </recommendedName>
</protein>
<dbReference type="InterPro" id="IPR040452">
    <property type="entry name" value="SfsA_C"/>
</dbReference>
<evidence type="ECO:0000313" key="4">
    <source>
        <dbReference type="EMBL" id="HJB06462.1"/>
    </source>
</evidence>
<dbReference type="PANTHER" id="PTHR30545:SF2">
    <property type="entry name" value="SUGAR FERMENTATION STIMULATION PROTEIN A"/>
    <property type="match status" value="1"/>
</dbReference>
<dbReference type="GO" id="GO:0003677">
    <property type="term" value="F:DNA binding"/>
    <property type="evidence" value="ECO:0007669"/>
    <property type="project" value="InterPro"/>
</dbReference>
<dbReference type="CDD" id="cd22359">
    <property type="entry name" value="SfsA-like_bacterial"/>
    <property type="match status" value="1"/>
</dbReference>
<dbReference type="Pfam" id="PF17746">
    <property type="entry name" value="SfsA_N"/>
    <property type="match status" value="1"/>
</dbReference>
<accession>A0A9D2L5N8</accession>
<comment type="similarity">
    <text evidence="1">Belongs to the SfsA family.</text>
</comment>
<dbReference type="InterPro" id="IPR005224">
    <property type="entry name" value="SfsA"/>
</dbReference>
<feature type="domain" description="SfsA N-terminal OB" evidence="3">
    <location>
        <begin position="12"/>
        <end position="79"/>
    </location>
</feature>
<dbReference type="HAMAP" id="MF_00095">
    <property type="entry name" value="SfsA"/>
    <property type="match status" value="1"/>
</dbReference>
<dbReference type="InterPro" id="IPR041465">
    <property type="entry name" value="SfsA_N"/>
</dbReference>
<reference evidence="4" key="2">
    <citation type="submission" date="2021-04" db="EMBL/GenBank/DDBJ databases">
        <authorList>
            <person name="Gilroy R."/>
        </authorList>
    </citation>
    <scope>NUCLEOTIDE SEQUENCE</scope>
    <source>
        <strain evidence="4">CHK188-4685</strain>
    </source>
</reference>
<evidence type="ECO:0000259" key="3">
    <source>
        <dbReference type="Pfam" id="PF17746"/>
    </source>
</evidence>
<gene>
    <name evidence="1 4" type="primary">sfsA</name>
    <name evidence="4" type="ORF">H9716_01190</name>
</gene>
<evidence type="ECO:0000259" key="2">
    <source>
        <dbReference type="Pfam" id="PF03749"/>
    </source>
</evidence>
<name>A0A9D2L5N8_9FIRM</name>
<dbReference type="EMBL" id="DWYS01000013">
    <property type="protein sequence ID" value="HJB06462.1"/>
    <property type="molecule type" value="Genomic_DNA"/>
</dbReference>
<dbReference type="Gene3D" id="3.40.1350.60">
    <property type="match status" value="1"/>
</dbReference>
<evidence type="ECO:0000313" key="5">
    <source>
        <dbReference type="Proteomes" id="UP000886804"/>
    </source>
</evidence>
<dbReference type="Pfam" id="PF03749">
    <property type="entry name" value="SfsA"/>
    <property type="match status" value="1"/>
</dbReference>
<feature type="domain" description="Sugar fermentation stimulation protein C-terminal" evidence="2">
    <location>
        <begin position="85"/>
        <end position="222"/>
    </location>
</feature>
<sequence>MKYEHIVTGRFLKRPNRFIAHVELNSEIVICHVKNTGRCRELLLPGVTVILEYHPDWERSGRKTAYDLIAVYKGKLLINMDSQAPNRAAWEWMSGRDAPFPLADLRREVTHGDSRFDLAFSLKGPDGSRIPAFMEVKGVTLEENGVSRFPDAPTERGIKHLHGLVRALEEGYEAYVLFVIQMKGMRCFSPNDQTHPAFGEALREAAARGVHILAMDCQVTPDSMVIDQPVPVRLEAQPAG</sequence>
<dbReference type="Proteomes" id="UP000886804">
    <property type="component" value="Unassembled WGS sequence"/>
</dbReference>
<dbReference type="PANTHER" id="PTHR30545">
    <property type="entry name" value="SUGAR FERMENTATION STIMULATION PROTEIN A"/>
    <property type="match status" value="1"/>
</dbReference>
<evidence type="ECO:0000256" key="1">
    <source>
        <dbReference type="HAMAP-Rule" id="MF_00095"/>
    </source>
</evidence>
<reference evidence="4" key="1">
    <citation type="journal article" date="2021" name="PeerJ">
        <title>Extensive microbial diversity within the chicken gut microbiome revealed by metagenomics and culture.</title>
        <authorList>
            <person name="Gilroy R."/>
            <person name="Ravi A."/>
            <person name="Getino M."/>
            <person name="Pursley I."/>
            <person name="Horton D.L."/>
            <person name="Alikhan N.F."/>
            <person name="Baker D."/>
            <person name="Gharbi K."/>
            <person name="Hall N."/>
            <person name="Watson M."/>
            <person name="Adriaenssens E.M."/>
            <person name="Foster-Nyarko E."/>
            <person name="Jarju S."/>
            <person name="Secka A."/>
            <person name="Antonio M."/>
            <person name="Oren A."/>
            <person name="Chaudhuri R.R."/>
            <person name="La Ragione R."/>
            <person name="Hildebrand F."/>
            <person name="Pallen M.J."/>
        </authorList>
    </citation>
    <scope>NUCLEOTIDE SEQUENCE</scope>
    <source>
        <strain evidence="4">CHK188-4685</strain>
    </source>
</reference>
<dbReference type="Gene3D" id="2.40.50.580">
    <property type="match status" value="1"/>
</dbReference>